<proteinExistence type="predicted"/>
<accession>A0A6A6IB34</accession>
<feature type="transmembrane region" description="Helical" evidence="1">
    <location>
        <begin position="96"/>
        <end position="113"/>
    </location>
</feature>
<dbReference type="AlphaFoldDB" id="A0A6A6IB34"/>
<feature type="transmembrane region" description="Helical" evidence="1">
    <location>
        <begin position="50"/>
        <end position="76"/>
    </location>
</feature>
<gene>
    <name evidence="2" type="ORF">BU26DRAFT_552188</name>
</gene>
<keyword evidence="1" id="KW-1133">Transmembrane helix</keyword>
<reference evidence="2" key="1">
    <citation type="journal article" date="2020" name="Stud. Mycol.">
        <title>101 Dothideomycetes genomes: a test case for predicting lifestyles and emergence of pathogens.</title>
        <authorList>
            <person name="Haridas S."/>
            <person name="Albert R."/>
            <person name="Binder M."/>
            <person name="Bloem J."/>
            <person name="Labutti K."/>
            <person name="Salamov A."/>
            <person name="Andreopoulos B."/>
            <person name="Baker S."/>
            <person name="Barry K."/>
            <person name="Bills G."/>
            <person name="Bluhm B."/>
            <person name="Cannon C."/>
            <person name="Castanera R."/>
            <person name="Culley D."/>
            <person name="Daum C."/>
            <person name="Ezra D."/>
            <person name="Gonzalez J."/>
            <person name="Henrissat B."/>
            <person name="Kuo A."/>
            <person name="Liang C."/>
            <person name="Lipzen A."/>
            <person name="Lutzoni F."/>
            <person name="Magnuson J."/>
            <person name="Mondo S."/>
            <person name="Nolan M."/>
            <person name="Ohm R."/>
            <person name="Pangilinan J."/>
            <person name="Park H.-J."/>
            <person name="Ramirez L."/>
            <person name="Alfaro M."/>
            <person name="Sun H."/>
            <person name="Tritt A."/>
            <person name="Yoshinaga Y."/>
            <person name="Zwiers L.-H."/>
            <person name="Turgeon B."/>
            <person name="Goodwin S."/>
            <person name="Spatafora J."/>
            <person name="Crous P."/>
            <person name="Grigoriev I."/>
        </authorList>
    </citation>
    <scope>NUCLEOTIDE SEQUENCE</scope>
    <source>
        <strain evidence="2">CBS 122368</strain>
    </source>
</reference>
<name>A0A6A6IB34_9PLEO</name>
<keyword evidence="1" id="KW-0472">Membrane</keyword>
<organism evidence="2 3">
    <name type="scientific">Trematosphaeria pertusa</name>
    <dbReference type="NCBI Taxonomy" id="390896"/>
    <lineage>
        <taxon>Eukaryota</taxon>
        <taxon>Fungi</taxon>
        <taxon>Dikarya</taxon>
        <taxon>Ascomycota</taxon>
        <taxon>Pezizomycotina</taxon>
        <taxon>Dothideomycetes</taxon>
        <taxon>Pleosporomycetidae</taxon>
        <taxon>Pleosporales</taxon>
        <taxon>Massarineae</taxon>
        <taxon>Trematosphaeriaceae</taxon>
        <taxon>Trematosphaeria</taxon>
    </lineage>
</organism>
<dbReference type="Proteomes" id="UP000800094">
    <property type="component" value="Unassembled WGS sequence"/>
</dbReference>
<sequence length="550" mass="61945">MFYNRRATETSESGPEGGLHQAAALAAATLFITAHRAVMNSGFTLRRKGLSTDAIIVFTIGTLTTCWTGAVILSGVFFDDRPCRQDWEQCVARMVFAPWILQVLFLFWLFAYVDEIRVLRQSRKPNTKLDAKPSDSNGDVNDVESGTTHHPAFQWAHIHINWKGPWNIWHMECSQGYLNWRGSIRTSYLILLYAVILMVVFPVSVFALKQELYTLGLLNIIGVVLFIVDAAGSNSYVQAPHKYTRDTLRVVLHTRHREGTTYVLPCLDRGFDAVWGPKIENENQALDEAIEAFQAEGSYGGGKTIRMEKVMANFNTASNLTKDDIGALARWLYTPSPINPMCKIACKRKENTHLLAFSVMSALWHAEYLVMMHTAYLDKDLASKTAKLRNIKSTGLNLDVSESQIGRQDGIEGYKDAVKYIYHLFGIFDEEKIDKDALSPTSPLPEESVVFGKVTFKTIEEYTAELWHKCLDEQESVFAAFCAFATYWSADIGDNPSEGRHQFPLQVHGRGGDIVTWHVIWRQAWYQAVIAQLTGMSPIITSAFLAGIFQ</sequence>
<evidence type="ECO:0000313" key="2">
    <source>
        <dbReference type="EMBL" id="KAF2247449.1"/>
    </source>
</evidence>
<dbReference type="EMBL" id="ML987197">
    <property type="protein sequence ID" value="KAF2247449.1"/>
    <property type="molecule type" value="Genomic_DNA"/>
</dbReference>
<keyword evidence="1" id="KW-0812">Transmembrane</keyword>
<evidence type="ECO:0000313" key="3">
    <source>
        <dbReference type="Proteomes" id="UP000800094"/>
    </source>
</evidence>
<keyword evidence="3" id="KW-1185">Reference proteome</keyword>
<dbReference type="RefSeq" id="XP_033682453.1">
    <property type="nucleotide sequence ID" value="XM_033832142.1"/>
</dbReference>
<dbReference type="OrthoDB" id="5426789at2759"/>
<protein>
    <submittedName>
        <fullName evidence="2">Uncharacterized protein</fullName>
    </submittedName>
</protein>
<feature type="transmembrane region" description="Helical" evidence="1">
    <location>
        <begin position="188"/>
        <end position="207"/>
    </location>
</feature>
<evidence type="ECO:0000256" key="1">
    <source>
        <dbReference type="SAM" id="Phobius"/>
    </source>
</evidence>
<dbReference type="GeneID" id="54585472"/>
<feature type="transmembrane region" description="Helical" evidence="1">
    <location>
        <begin position="213"/>
        <end position="232"/>
    </location>
</feature>